<dbReference type="InterPro" id="IPR011990">
    <property type="entry name" value="TPR-like_helical_dom_sf"/>
</dbReference>
<evidence type="ECO:0000313" key="1">
    <source>
        <dbReference type="EMBL" id="TXB97523.1"/>
    </source>
</evidence>
<dbReference type="AlphaFoldDB" id="A0A5C6SGS6"/>
<dbReference type="Proteomes" id="UP000321331">
    <property type="component" value="Unassembled WGS sequence"/>
</dbReference>
<evidence type="ECO:0000313" key="2">
    <source>
        <dbReference type="Proteomes" id="UP000321331"/>
    </source>
</evidence>
<proteinExistence type="predicted"/>
<protein>
    <submittedName>
        <fullName evidence="1">Uncharacterized protein</fullName>
    </submittedName>
</protein>
<accession>A0A5C6SGS6</accession>
<gene>
    <name evidence="1" type="ORF">FocTR4_00011914</name>
</gene>
<organism evidence="1 2">
    <name type="scientific">Fusarium oxysporum f. sp. cubense</name>
    <dbReference type="NCBI Taxonomy" id="61366"/>
    <lineage>
        <taxon>Eukaryota</taxon>
        <taxon>Fungi</taxon>
        <taxon>Dikarya</taxon>
        <taxon>Ascomycota</taxon>
        <taxon>Pezizomycotina</taxon>
        <taxon>Sordariomycetes</taxon>
        <taxon>Hypocreomycetidae</taxon>
        <taxon>Hypocreales</taxon>
        <taxon>Nectriaceae</taxon>
        <taxon>Fusarium</taxon>
        <taxon>Fusarium oxysporum species complex</taxon>
    </lineage>
</organism>
<reference evidence="1 2" key="1">
    <citation type="submission" date="2019-07" db="EMBL/GenBank/DDBJ databases">
        <title>The First High-Quality Draft Genome Sequence of the Causal Agent of the Current Panama Disease Epidemic.</title>
        <authorList>
            <person name="Warmington R.J."/>
            <person name="Kay W."/>
            <person name="Jeffries A."/>
            <person name="Bebber D."/>
            <person name="Moore K."/>
            <person name="Studholme D.J."/>
        </authorList>
    </citation>
    <scope>NUCLEOTIDE SEQUENCE [LARGE SCALE GENOMIC DNA]</scope>
    <source>
        <strain evidence="1 2">TR4</strain>
    </source>
</reference>
<dbReference type="EMBL" id="VMNF01000014">
    <property type="protein sequence ID" value="TXB97523.1"/>
    <property type="molecule type" value="Genomic_DNA"/>
</dbReference>
<dbReference type="Gene3D" id="1.25.40.10">
    <property type="entry name" value="Tetratricopeptide repeat domain"/>
    <property type="match status" value="1"/>
</dbReference>
<name>A0A5C6SGS6_FUSOC</name>
<sequence>MSSRPLTNSNYSDNGGELEQYIVSLRQAVHGLPEGSSERSRHLYKVANLLREHYIASNGEKGPIEALSVAREAVKAIPDGSPMAATCLNNLGRLLRHKFVFERDPRDLDEAVEVFRRSVDVSKEDDSSWPQWLTDL</sequence>
<comment type="caution">
    <text evidence="1">The sequence shown here is derived from an EMBL/GenBank/DDBJ whole genome shotgun (WGS) entry which is preliminary data.</text>
</comment>